<accession>A0AC35TID7</accession>
<dbReference type="Proteomes" id="UP000095286">
    <property type="component" value="Unplaced"/>
</dbReference>
<proteinExistence type="predicted"/>
<sequence length="783" mass="87924">MSQRGRGTDRGGYSGRGDRGRDRGGYSPRGDRGGYVPRGDRGGYVPHGDRGGGRGRGGPPPIAINYNSRSFAPVSPDTKAVAIIKPKAVQTKYVTVENLDPNTKLDFVPRPAQPCRIGENIGAITNFFNLKFGSVKVQQFRADIVNFKCKPVELSRNRKIKTMDRVLRRTTSKFDMHNLVYNDGEEIYVPNCKIQDGEFQELIDVDIPSTTDAVEARKADKNPYYVQFKKTVCFEIKLNNCSNTDYKLTLNFLNLFLTQMYRHAPQLGRIVDGEDLDFSRFSAKSNIFFKPYEHVSPEYAIDALRCLYNGVSMSSQLGPRGTAILNVGQVHSIHVRQNLRALDFYCEASGIRSNGVEKYDASSYAQLGMNEMQRKKLHGLLFGLKLTPSYNTDRDFSCCDVPNFNAQTAKVTWLSEKGAVTTSIEQYYLQKYKLPLKYPQLPLIQMNPAAKKIYVPMEYVMVSYRLEQLKKKLDPNQTAVMVTKCTKVPNQKFSEIFDGIEKVQKECEESFKTLDLAIGSQITTVANILPEPRIDANKERNQLAVNKNLPLFSWGIVYASGVDQRMSLLDMKSKAMHIIKETTKYGARFATATPAYEIMNFDTRQDVTTLKKCFDGKIKDGKTHIIIFVISNTTDTECYRKIKMLAEQKEFLGCHSQVITNQVLGKTDPSKPSCRLCQNVAMKIIAKIGGVAKSIIFDNGKLIEIGKLIKCNTDFKKMFFNPADPTIYIGADVIHTSPQDRESDKDRGASIPSIATVVGSVDFDGMKYGVSSRTHSLRDNKDA</sequence>
<reference evidence="2" key="1">
    <citation type="submission" date="2016-11" db="UniProtKB">
        <authorList>
            <consortium name="WormBaseParasite"/>
        </authorList>
    </citation>
    <scope>IDENTIFICATION</scope>
    <source>
        <strain evidence="2">KR3021</strain>
    </source>
</reference>
<evidence type="ECO:0000313" key="1">
    <source>
        <dbReference type="Proteomes" id="UP000095286"/>
    </source>
</evidence>
<protein>
    <submittedName>
        <fullName evidence="2">PAZ domain-containing protein</fullName>
    </submittedName>
</protein>
<evidence type="ECO:0000313" key="2">
    <source>
        <dbReference type="WBParaSite" id="RSKR_0000077500.1"/>
    </source>
</evidence>
<organism evidence="1 2">
    <name type="scientific">Rhabditophanes sp. KR3021</name>
    <dbReference type="NCBI Taxonomy" id="114890"/>
    <lineage>
        <taxon>Eukaryota</taxon>
        <taxon>Metazoa</taxon>
        <taxon>Ecdysozoa</taxon>
        <taxon>Nematoda</taxon>
        <taxon>Chromadorea</taxon>
        <taxon>Rhabditida</taxon>
        <taxon>Tylenchina</taxon>
        <taxon>Panagrolaimomorpha</taxon>
        <taxon>Strongyloidoidea</taxon>
        <taxon>Alloionematidae</taxon>
        <taxon>Rhabditophanes</taxon>
    </lineage>
</organism>
<dbReference type="WBParaSite" id="RSKR_0000077500.1">
    <property type="protein sequence ID" value="RSKR_0000077500.1"/>
    <property type="gene ID" value="RSKR_0000077500"/>
</dbReference>
<name>A0AC35TID7_9BILA</name>